<comment type="caution">
    <text evidence="2">The sequence shown here is derived from an EMBL/GenBank/DDBJ whole genome shotgun (WGS) entry which is preliminary data.</text>
</comment>
<reference evidence="2" key="1">
    <citation type="journal article" date="2015" name="Nature">
        <title>Complex archaea that bridge the gap between prokaryotes and eukaryotes.</title>
        <authorList>
            <person name="Spang A."/>
            <person name="Saw J.H."/>
            <person name="Jorgensen S.L."/>
            <person name="Zaremba-Niedzwiedzka K."/>
            <person name="Martijn J."/>
            <person name="Lind A.E."/>
            <person name="van Eijk R."/>
            <person name="Schleper C."/>
            <person name="Guy L."/>
            <person name="Ettema T.J."/>
        </authorList>
    </citation>
    <scope>NUCLEOTIDE SEQUENCE</scope>
</reference>
<feature type="domain" description="Bbp19-like phage" evidence="1">
    <location>
        <begin position="21"/>
        <end position="72"/>
    </location>
</feature>
<dbReference type="InterPro" id="IPR057447">
    <property type="entry name" value="Bbp19-like_phage"/>
</dbReference>
<dbReference type="EMBL" id="LAZR01004546">
    <property type="protein sequence ID" value="KKN07641.1"/>
    <property type="molecule type" value="Genomic_DNA"/>
</dbReference>
<organism evidence="2">
    <name type="scientific">marine sediment metagenome</name>
    <dbReference type="NCBI Taxonomy" id="412755"/>
    <lineage>
        <taxon>unclassified sequences</taxon>
        <taxon>metagenomes</taxon>
        <taxon>ecological metagenomes</taxon>
    </lineage>
</organism>
<gene>
    <name evidence="2" type="ORF">LCGC14_1064920</name>
</gene>
<evidence type="ECO:0000259" key="1">
    <source>
        <dbReference type="Pfam" id="PF25181"/>
    </source>
</evidence>
<dbReference type="Pfam" id="PF25181">
    <property type="entry name" value="Phage_Bbp19"/>
    <property type="match status" value="1"/>
</dbReference>
<sequence>MEAEEQKILNEKAVRELCSAYKRLFQTEDGKVVFDDLERFCGFLNTSVSEQNPNALQTMYLEGKRRVFLRINGMLKVKENNSGDR</sequence>
<dbReference type="AlphaFoldDB" id="A0A0F9Q2Y1"/>
<accession>A0A0F9Q2Y1</accession>
<proteinExistence type="predicted"/>
<protein>
    <recommendedName>
        <fullName evidence="1">Bbp19-like phage domain-containing protein</fullName>
    </recommendedName>
</protein>
<evidence type="ECO:0000313" key="2">
    <source>
        <dbReference type="EMBL" id="KKN07641.1"/>
    </source>
</evidence>
<name>A0A0F9Q2Y1_9ZZZZ</name>